<dbReference type="SUPFAM" id="SSF53474">
    <property type="entry name" value="alpha/beta-Hydrolases"/>
    <property type="match status" value="1"/>
</dbReference>
<sequence>MWGALFRRPGVFPWRRERWSTPDGDFLDLDFLGPPCAGAPTLLALHGMEGSSASHYIQGLAGEAFLKGWGFAALNFRSCSGEFNLKPRYYHSGETEDLQFVVGKLLQRLEGPLLLAGFSLGGSVLLKWLGERGEGIPAPVRGAVAISAPFSPGECARRLDSFLGTAFRWSLLSTLRAKCRDFALRHPDVLDPERVRRIRTIAELDRWYIAPLHGFANEQDYYDRTSCLGYLANIRVPALLLSAADDPIVPASCFPHGAVRGSGWLTGELLPRGGHMGFVSGRDPRAPVFWGERRAAAFLAGCAGNGGG</sequence>
<dbReference type="Gene3D" id="3.40.50.1820">
    <property type="entry name" value="alpha/beta hydrolase"/>
    <property type="match status" value="1"/>
</dbReference>
<proteinExistence type="inferred from homology"/>
<dbReference type="GO" id="GO:0034338">
    <property type="term" value="F:short-chain carboxylesterase activity"/>
    <property type="evidence" value="ECO:0007669"/>
    <property type="project" value="TreeGrafter"/>
</dbReference>
<keyword evidence="2" id="KW-0719">Serine esterase</keyword>
<dbReference type="InterPro" id="IPR000952">
    <property type="entry name" value="AB_hydrolase_4_CS"/>
</dbReference>
<feature type="active site" description="Charge relay system" evidence="4">
    <location>
        <position position="275"/>
    </location>
</feature>
<dbReference type="Proteomes" id="UP000782312">
    <property type="component" value="Unassembled WGS sequence"/>
</dbReference>
<evidence type="ECO:0000256" key="2">
    <source>
        <dbReference type="ARBA" id="ARBA00022487"/>
    </source>
</evidence>
<dbReference type="AlphaFoldDB" id="A0A932HYQ2"/>
<feature type="domain" description="AB hydrolase-1" evidence="5">
    <location>
        <begin position="40"/>
        <end position="251"/>
    </location>
</feature>
<dbReference type="Pfam" id="PF00561">
    <property type="entry name" value="Abhydrolase_1"/>
    <property type="match status" value="1"/>
</dbReference>
<reference evidence="6" key="1">
    <citation type="submission" date="2020-07" db="EMBL/GenBank/DDBJ databases">
        <title>Huge and variable diversity of episymbiotic CPR bacteria and DPANN archaea in groundwater ecosystems.</title>
        <authorList>
            <person name="He C.Y."/>
            <person name="Keren R."/>
            <person name="Whittaker M."/>
            <person name="Farag I.F."/>
            <person name="Doudna J."/>
            <person name="Cate J.H.D."/>
            <person name="Banfield J.F."/>
        </authorList>
    </citation>
    <scope>NUCLEOTIDE SEQUENCE</scope>
    <source>
        <strain evidence="6">NC_groundwater_763_Ag_S-0.2um_68_21</strain>
    </source>
</reference>
<dbReference type="InterPro" id="IPR050960">
    <property type="entry name" value="AB_hydrolase_4_sf"/>
</dbReference>
<accession>A0A932HYQ2</accession>
<name>A0A932HYQ2_UNCTE</name>
<dbReference type="PANTHER" id="PTHR10794">
    <property type="entry name" value="ABHYDROLASE DOMAIN-CONTAINING PROTEIN"/>
    <property type="match status" value="1"/>
</dbReference>
<evidence type="ECO:0000256" key="4">
    <source>
        <dbReference type="PIRSR" id="PIRSR005211-1"/>
    </source>
</evidence>
<dbReference type="InterPro" id="IPR000073">
    <property type="entry name" value="AB_hydrolase_1"/>
</dbReference>
<dbReference type="InterPro" id="IPR029058">
    <property type="entry name" value="AB_hydrolase_fold"/>
</dbReference>
<evidence type="ECO:0000256" key="1">
    <source>
        <dbReference type="ARBA" id="ARBA00010884"/>
    </source>
</evidence>
<dbReference type="InterPro" id="IPR012020">
    <property type="entry name" value="ABHD4"/>
</dbReference>
<feature type="active site" description="Charge relay system" evidence="4">
    <location>
        <position position="119"/>
    </location>
</feature>
<dbReference type="EMBL" id="JACPUR010000024">
    <property type="protein sequence ID" value="MBI3128160.1"/>
    <property type="molecule type" value="Genomic_DNA"/>
</dbReference>
<dbReference type="GO" id="GO:0047372">
    <property type="term" value="F:monoacylglycerol lipase activity"/>
    <property type="evidence" value="ECO:0007669"/>
    <property type="project" value="TreeGrafter"/>
</dbReference>
<dbReference type="PROSITE" id="PS01133">
    <property type="entry name" value="UPF0017"/>
    <property type="match status" value="1"/>
</dbReference>
<dbReference type="PIRSF" id="PIRSF005211">
    <property type="entry name" value="Ab_hydro_YheT"/>
    <property type="match status" value="1"/>
</dbReference>
<feature type="active site" description="Charge relay system" evidence="4">
    <location>
        <position position="246"/>
    </location>
</feature>
<dbReference type="PANTHER" id="PTHR10794:SF94">
    <property type="entry name" value="ESTERASE YHET-RELATED"/>
    <property type="match status" value="1"/>
</dbReference>
<organism evidence="6 7">
    <name type="scientific">Tectimicrobiota bacterium</name>
    <dbReference type="NCBI Taxonomy" id="2528274"/>
    <lineage>
        <taxon>Bacteria</taxon>
        <taxon>Pseudomonadati</taxon>
        <taxon>Nitrospinota/Tectimicrobiota group</taxon>
        <taxon>Candidatus Tectimicrobiota</taxon>
    </lineage>
</organism>
<comment type="caution">
    <text evidence="6">The sequence shown here is derived from an EMBL/GenBank/DDBJ whole genome shotgun (WGS) entry which is preliminary data.</text>
</comment>
<protein>
    <submittedName>
        <fullName evidence="6">Alpha/beta fold hydrolase</fullName>
    </submittedName>
</protein>
<keyword evidence="3 6" id="KW-0378">Hydrolase</keyword>
<evidence type="ECO:0000313" key="6">
    <source>
        <dbReference type="EMBL" id="MBI3128160.1"/>
    </source>
</evidence>
<comment type="similarity">
    <text evidence="1">Belongs to the AB hydrolase superfamily. AB hydrolase 4 family.</text>
</comment>
<evidence type="ECO:0000259" key="5">
    <source>
        <dbReference type="Pfam" id="PF00561"/>
    </source>
</evidence>
<gene>
    <name evidence="6" type="ORF">HYZ11_11195</name>
</gene>
<evidence type="ECO:0000313" key="7">
    <source>
        <dbReference type="Proteomes" id="UP000782312"/>
    </source>
</evidence>
<evidence type="ECO:0000256" key="3">
    <source>
        <dbReference type="ARBA" id="ARBA00022801"/>
    </source>
</evidence>